<evidence type="ECO:0000313" key="2">
    <source>
        <dbReference type="EMBL" id="QGJ92723.1"/>
    </source>
</evidence>
<gene>
    <name evidence="2" type="primary">53</name>
    <name evidence="2" type="ORF">PBI_MEGAN_53</name>
</gene>
<feature type="compositionally biased region" description="Basic and acidic residues" evidence="1">
    <location>
        <begin position="132"/>
        <end position="145"/>
    </location>
</feature>
<keyword evidence="3" id="KW-1185">Reference proteome</keyword>
<dbReference type="RefSeq" id="YP_010751344.1">
    <property type="nucleotide sequence ID" value="NC_073368.1"/>
</dbReference>
<name>A0A649VM01_9CAUD</name>
<dbReference type="Proteomes" id="UP000425388">
    <property type="component" value="Segment"/>
</dbReference>
<organism evidence="2 3">
    <name type="scientific">Microbacterium phage Megan</name>
    <dbReference type="NCBI Taxonomy" id="2656551"/>
    <lineage>
        <taxon>Viruses</taxon>
        <taxon>Duplodnaviria</taxon>
        <taxon>Heunggongvirae</taxon>
        <taxon>Uroviricota</taxon>
        <taxon>Caudoviricetes</taxon>
        <taxon>Hodgkinviridae</taxon>
        <taxon>Meganvirus</taxon>
        <taxon>Meganvirus megan</taxon>
    </lineage>
</organism>
<protein>
    <submittedName>
        <fullName evidence="2">Uncharacterized protein</fullName>
    </submittedName>
</protein>
<evidence type="ECO:0000313" key="3">
    <source>
        <dbReference type="Proteomes" id="UP000425388"/>
    </source>
</evidence>
<dbReference type="KEGG" id="vg:80005010"/>
<feature type="compositionally biased region" description="Basic and acidic residues" evidence="1">
    <location>
        <begin position="108"/>
        <end position="118"/>
    </location>
</feature>
<evidence type="ECO:0000256" key="1">
    <source>
        <dbReference type="SAM" id="MobiDB-lite"/>
    </source>
</evidence>
<sequence>MGAGLALDAIAAARHAGLGAVPTLLLVRFALAAVDADAEPWARLSWEERCEAICRDDDGTRGTKEAVSRATAECVRAGLLVHLDGGHRGQVSRYGVRVKGTRSARTNDAGKVHAERQKGTRSTGPKVHAQRVPKEEQGGAKEARARARPAACSKHPDGNSSRPCRECQAVREWNDAQPTVSAMHTVQPGVPCPEGRHKRLPDGTCLWCDDRPVTRAPDHDMLDTNPH</sequence>
<dbReference type="EMBL" id="MN586020">
    <property type="protein sequence ID" value="QGJ92723.1"/>
    <property type="molecule type" value="Genomic_DNA"/>
</dbReference>
<accession>A0A649VM01</accession>
<feature type="region of interest" description="Disordered" evidence="1">
    <location>
        <begin position="102"/>
        <end position="163"/>
    </location>
</feature>
<proteinExistence type="predicted"/>
<dbReference type="GeneID" id="80005010"/>
<reference evidence="2 3" key="1">
    <citation type="submission" date="2019-10" db="EMBL/GenBank/DDBJ databases">
        <authorList>
            <person name="Abad L.A."/>
            <person name="AUll H.A."/>
            <person name="Garlena R.A."/>
            <person name="Russell D.A."/>
            <person name="Pope W.H."/>
            <person name="Jacobs-Sera D."/>
            <person name="Hatfull G.F."/>
        </authorList>
    </citation>
    <scope>NUCLEOTIDE SEQUENCE [LARGE SCALE GENOMIC DNA]</scope>
</reference>